<dbReference type="VEuPathDB" id="FungiDB:LCOR_10812.1"/>
<evidence type="ECO:0000313" key="2">
    <source>
        <dbReference type="Proteomes" id="UP000027586"/>
    </source>
</evidence>
<dbReference type="EMBL" id="CBTN010000081">
    <property type="protein sequence ID" value="CDH60013.1"/>
    <property type="molecule type" value="Genomic_DNA"/>
</dbReference>
<proteinExistence type="predicted"/>
<keyword evidence="2" id="KW-1185">Reference proteome</keyword>
<evidence type="ECO:0000313" key="1">
    <source>
        <dbReference type="EMBL" id="CDH60013.1"/>
    </source>
</evidence>
<dbReference type="Proteomes" id="UP000027586">
    <property type="component" value="Unassembled WGS sequence"/>
</dbReference>
<name>A0A068SCE1_9FUNG</name>
<organism evidence="1 2">
    <name type="scientific">Lichtheimia corymbifera JMRC:FSU:9682</name>
    <dbReference type="NCBI Taxonomy" id="1263082"/>
    <lineage>
        <taxon>Eukaryota</taxon>
        <taxon>Fungi</taxon>
        <taxon>Fungi incertae sedis</taxon>
        <taxon>Mucoromycota</taxon>
        <taxon>Mucoromycotina</taxon>
        <taxon>Mucoromycetes</taxon>
        <taxon>Mucorales</taxon>
        <taxon>Lichtheimiaceae</taxon>
        <taxon>Lichtheimia</taxon>
    </lineage>
</organism>
<accession>A0A068SCE1</accession>
<sequence length="68" mass="7757">MKVTQIGVGSQHKEPVGISDSLIKVAWHIEQRAFDSDNIKSMTTYMTKADQEPTEEYQAFVRDIVDNK</sequence>
<comment type="caution">
    <text evidence="1">The sequence shown here is derived from an EMBL/GenBank/DDBJ whole genome shotgun (WGS) entry which is preliminary data.</text>
</comment>
<protein>
    <submittedName>
        <fullName evidence="1">Uncharacterized protein</fullName>
    </submittedName>
</protein>
<dbReference type="AlphaFoldDB" id="A0A068SCE1"/>
<reference evidence="1" key="1">
    <citation type="submission" date="2013-08" db="EMBL/GenBank/DDBJ databases">
        <title>Gene expansion shapes genome architecture in the human pathogen Lichtheimia corymbifera: an evolutionary genomics analysis in the ancient terrestrial Mucorales (Mucoromycotina).</title>
        <authorList>
            <person name="Schwartze V.U."/>
            <person name="Winter S."/>
            <person name="Shelest E."/>
            <person name="Marcet-Houben M."/>
            <person name="Horn F."/>
            <person name="Wehner S."/>
            <person name="Hoffmann K."/>
            <person name="Riege K."/>
            <person name="Sammeth M."/>
            <person name="Nowrousian M."/>
            <person name="Valiante V."/>
            <person name="Linde J."/>
            <person name="Jacobsen I.D."/>
            <person name="Marz M."/>
            <person name="Brakhage A.A."/>
            <person name="Gabaldon T."/>
            <person name="Bocker S."/>
            <person name="Voigt K."/>
        </authorList>
    </citation>
    <scope>NUCLEOTIDE SEQUENCE [LARGE SCALE GENOMIC DNA]</scope>
    <source>
        <strain evidence="1">FSU 9682</strain>
    </source>
</reference>
<gene>
    <name evidence="1" type="ORF">LCOR_10812.1</name>
</gene>